<evidence type="ECO:0000313" key="8">
    <source>
        <dbReference type="Proteomes" id="UP000431826"/>
    </source>
</evidence>
<evidence type="ECO:0000256" key="4">
    <source>
        <dbReference type="ARBA" id="ARBA00022827"/>
    </source>
</evidence>
<proteinExistence type="inferred from homology"/>
<dbReference type="InterPro" id="IPR006093">
    <property type="entry name" value="Oxy_OxRdtase_FAD_BS"/>
</dbReference>
<keyword evidence="3" id="KW-0285">Flavoprotein</keyword>
<name>A0A640V1Z1_9ACTN</name>
<dbReference type="Gene3D" id="3.30.43.10">
    <property type="entry name" value="Uridine Diphospho-n-acetylenolpyruvylglucosamine Reductase, domain 2"/>
    <property type="match status" value="1"/>
</dbReference>
<evidence type="ECO:0000256" key="5">
    <source>
        <dbReference type="ARBA" id="ARBA00023002"/>
    </source>
</evidence>
<dbReference type="InterPro" id="IPR016169">
    <property type="entry name" value="FAD-bd_PCMH_sub2"/>
</dbReference>
<comment type="caution">
    <text evidence="7">The sequence shown here is derived from an EMBL/GenBank/DDBJ whole genome shotgun (WGS) entry which is preliminary data.</text>
</comment>
<dbReference type="Pfam" id="PF08031">
    <property type="entry name" value="BBE"/>
    <property type="match status" value="1"/>
</dbReference>
<evidence type="ECO:0000313" key="7">
    <source>
        <dbReference type="EMBL" id="GFE40186.1"/>
    </source>
</evidence>
<dbReference type="AlphaFoldDB" id="A0A640V1Z1"/>
<dbReference type="Gene3D" id="3.40.462.20">
    <property type="match status" value="1"/>
</dbReference>
<dbReference type="PROSITE" id="PS51387">
    <property type="entry name" value="FAD_PCMH"/>
    <property type="match status" value="1"/>
</dbReference>
<dbReference type="SUPFAM" id="SSF56176">
    <property type="entry name" value="FAD-binding/transporter-associated domain-like"/>
    <property type="match status" value="1"/>
</dbReference>
<organism evidence="7 8">
    <name type="scientific">Streptomyces tubercidicus</name>
    <dbReference type="NCBI Taxonomy" id="47759"/>
    <lineage>
        <taxon>Bacteria</taxon>
        <taxon>Bacillati</taxon>
        <taxon>Actinomycetota</taxon>
        <taxon>Actinomycetes</taxon>
        <taxon>Kitasatosporales</taxon>
        <taxon>Streptomycetaceae</taxon>
        <taxon>Streptomyces</taxon>
    </lineage>
</organism>
<gene>
    <name evidence="7" type="ORF">Stube_48590</name>
</gene>
<sequence>MNGVSAADRTGAIGRLGDQIRGAVFVPGDSGFDVACAGFQTGYRHRPSVVVQATGAEDVAAAVAHAAAHGLPVAVQATGHGLSVPLDGGLLIDTGRMTGVTVDPAARTARIAAGTRVAAVIDAAARYGLAPLNGSSPDVGAVGYLLGGGLGLLARQFGYAADHVRAVDVVTADGRLRHVTAEHDPDLFWALRGAGANFGAVTAVEVDLVPVSRIYGGELTFDMARVPHLLESYRQWTMTLPEELTSSVSTIHYPDVSAVPAPLRDRHVAHVRIAYTGDTRTGEELVAPLRAAGPGLLDTLGEMPYTECADIYHDPAYPHAYLGDNVLVREFDAEAAACLAEAAGPGAAVRCVLDIRHLGGALSRAPKVPNAVGHREARYLVRVLTPLAGTSTEEARAAHRKVLDTLAPARLGRFLNLVYGPRAADQPPGDFWEHADHRRLTALKAHYDPANLFRCNYNILPEPRAQNQRGADQD</sequence>
<dbReference type="InterPro" id="IPR016167">
    <property type="entry name" value="FAD-bd_PCMH_sub1"/>
</dbReference>
<dbReference type="InterPro" id="IPR006094">
    <property type="entry name" value="Oxid_FAD_bind_N"/>
</dbReference>
<evidence type="ECO:0000259" key="6">
    <source>
        <dbReference type="PROSITE" id="PS51387"/>
    </source>
</evidence>
<dbReference type="PANTHER" id="PTHR42973">
    <property type="entry name" value="BINDING OXIDOREDUCTASE, PUTATIVE (AFU_ORTHOLOGUE AFUA_1G17690)-RELATED"/>
    <property type="match status" value="1"/>
</dbReference>
<dbReference type="RefSeq" id="WP_159746339.1">
    <property type="nucleotide sequence ID" value="NZ_BLIR01000001.1"/>
</dbReference>
<dbReference type="InterPro" id="IPR036318">
    <property type="entry name" value="FAD-bd_PCMH-like_sf"/>
</dbReference>
<dbReference type="Pfam" id="PF01565">
    <property type="entry name" value="FAD_binding_4"/>
    <property type="match status" value="1"/>
</dbReference>
<evidence type="ECO:0000256" key="2">
    <source>
        <dbReference type="ARBA" id="ARBA00005466"/>
    </source>
</evidence>
<dbReference type="EMBL" id="BLIR01000001">
    <property type="protein sequence ID" value="GFE40186.1"/>
    <property type="molecule type" value="Genomic_DNA"/>
</dbReference>
<dbReference type="OrthoDB" id="9775082at2"/>
<comment type="cofactor">
    <cofactor evidence="1">
        <name>FAD</name>
        <dbReference type="ChEBI" id="CHEBI:57692"/>
    </cofactor>
</comment>
<keyword evidence="4" id="KW-0274">FAD</keyword>
<comment type="similarity">
    <text evidence="2">Belongs to the oxygen-dependent FAD-linked oxidoreductase family.</text>
</comment>
<reference evidence="7 8" key="1">
    <citation type="submission" date="2019-12" db="EMBL/GenBank/DDBJ databases">
        <title>Whole genome shotgun sequence of Streptomyces tubercidicus NBRC 13090.</title>
        <authorList>
            <person name="Ichikawa N."/>
            <person name="Kimura A."/>
            <person name="Kitahashi Y."/>
            <person name="Komaki H."/>
            <person name="Tamura T."/>
        </authorList>
    </citation>
    <scope>NUCLEOTIDE SEQUENCE [LARGE SCALE GENOMIC DNA]</scope>
    <source>
        <strain evidence="7 8">NBRC 13090</strain>
    </source>
</reference>
<keyword evidence="5" id="KW-0560">Oxidoreductase</keyword>
<evidence type="ECO:0000256" key="1">
    <source>
        <dbReference type="ARBA" id="ARBA00001974"/>
    </source>
</evidence>
<protein>
    <submittedName>
        <fullName evidence="7">Oxidoreductase</fullName>
    </submittedName>
</protein>
<dbReference type="InterPro" id="IPR012951">
    <property type="entry name" value="BBE"/>
</dbReference>
<keyword evidence="8" id="KW-1185">Reference proteome</keyword>
<dbReference type="PANTHER" id="PTHR42973:SF39">
    <property type="entry name" value="FAD-BINDING PCMH-TYPE DOMAIN-CONTAINING PROTEIN"/>
    <property type="match status" value="1"/>
</dbReference>
<feature type="domain" description="FAD-binding PCMH-type" evidence="6">
    <location>
        <begin position="43"/>
        <end position="211"/>
    </location>
</feature>
<dbReference type="GO" id="GO:0071949">
    <property type="term" value="F:FAD binding"/>
    <property type="evidence" value="ECO:0007669"/>
    <property type="project" value="InterPro"/>
</dbReference>
<dbReference type="InterPro" id="IPR016166">
    <property type="entry name" value="FAD-bd_PCMH"/>
</dbReference>
<accession>A0A640V1Z1</accession>
<dbReference type="InterPro" id="IPR050416">
    <property type="entry name" value="FAD-linked_Oxidoreductase"/>
</dbReference>
<dbReference type="Gene3D" id="3.30.465.10">
    <property type="match status" value="1"/>
</dbReference>
<dbReference type="Proteomes" id="UP000431826">
    <property type="component" value="Unassembled WGS sequence"/>
</dbReference>
<dbReference type="PROSITE" id="PS00862">
    <property type="entry name" value="OX2_COVAL_FAD"/>
    <property type="match status" value="1"/>
</dbReference>
<dbReference type="GO" id="GO:0016491">
    <property type="term" value="F:oxidoreductase activity"/>
    <property type="evidence" value="ECO:0007669"/>
    <property type="project" value="UniProtKB-KW"/>
</dbReference>
<dbReference type="GeneID" id="96285944"/>
<evidence type="ECO:0000256" key="3">
    <source>
        <dbReference type="ARBA" id="ARBA00022630"/>
    </source>
</evidence>